<feature type="transmembrane region" description="Helical" evidence="1">
    <location>
        <begin position="6"/>
        <end position="24"/>
    </location>
</feature>
<keyword evidence="1" id="KW-1133">Transmembrane helix</keyword>
<evidence type="ECO:0000313" key="2">
    <source>
        <dbReference type="EMBL" id="VYT61122.1"/>
    </source>
</evidence>
<sequence length="29" mass="2997">MNVIVGVIGVIGVAILGYLTVILIKGDKQ</sequence>
<keyword evidence="1" id="KW-0812">Transmembrane</keyword>
<gene>
    <name evidence="2" type="ORF">CRLFYP8_01644</name>
</gene>
<keyword evidence="1" id="KW-0472">Membrane</keyword>
<protein>
    <submittedName>
        <fullName evidence="2">Uncharacterized protein</fullName>
    </submittedName>
</protein>
<proteinExistence type="predicted"/>
<accession>A0A6N2Y4Y0</accession>
<dbReference type="AlphaFoldDB" id="A0A6N2Y4Y0"/>
<reference evidence="2" key="1">
    <citation type="submission" date="2019-11" db="EMBL/GenBank/DDBJ databases">
        <authorList>
            <person name="Feng L."/>
        </authorList>
    </citation>
    <scope>NUCLEOTIDE SEQUENCE</scope>
    <source>
        <strain evidence="2">CramosumLFYP8</strain>
    </source>
</reference>
<organism evidence="2">
    <name type="scientific">Thomasclavelia ramosa</name>
    <dbReference type="NCBI Taxonomy" id="1547"/>
    <lineage>
        <taxon>Bacteria</taxon>
        <taxon>Bacillati</taxon>
        <taxon>Bacillota</taxon>
        <taxon>Erysipelotrichia</taxon>
        <taxon>Erysipelotrichales</taxon>
        <taxon>Coprobacillaceae</taxon>
        <taxon>Thomasclavelia</taxon>
    </lineage>
</organism>
<name>A0A6N2Y4Y0_9FIRM</name>
<dbReference type="EMBL" id="CACRTL010000013">
    <property type="protein sequence ID" value="VYT61122.1"/>
    <property type="molecule type" value="Genomic_DNA"/>
</dbReference>
<evidence type="ECO:0000256" key="1">
    <source>
        <dbReference type="SAM" id="Phobius"/>
    </source>
</evidence>